<dbReference type="Proteomes" id="UP000179769">
    <property type="component" value="Unassembled WGS sequence"/>
</dbReference>
<evidence type="ECO:0000313" key="2">
    <source>
        <dbReference type="Proteomes" id="UP000179769"/>
    </source>
</evidence>
<dbReference type="OrthoDB" id="5380902at2"/>
<gene>
    <name evidence="1" type="ORF">BBK14_10220</name>
</gene>
<name>A0A1S1RI92_9ACTN</name>
<accession>A0A1S1RI92</accession>
<dbReference type="Gene3D" id="3.60.40.10">
    <property type="entry name" value="PPM-type phosphatase domain"/>
    <property type="match status" value="1"/>
</dbReference>
<sequence>MILARSACFWLEKLGSAASEWEDAAACHDGDPATGVAPRYVVVDGATEAYDAIRWVAHLVGSFVADTGPDLTPDGLRAWFEQVQRLWVAGAPARFATVIEEHKFHTQGSFATFLGCRLTGLDGPRARWEAAALGDTVLFHVRAGRLLTHFPPIDVDDFGLSPDGIGTRPEALGPMLRALELASGEVRAGDVLFIATDALAQWLLLEADRDEASLWAALAGLDHDAAFAAIVADQRAAGRMRNDDVTLLRVRLATAEPGALVVCL</sequence>
<keyword evidence="2" id="KW-1185">Reference proteome</keyword>
<comment type="caution">
    <text evidence="1">The sequence shown here is derived from an EMBL/GenBank/DDBJ whole genome shotgun (WGS) entry which is preliminary data.</text>
</comment>
<protein>
    <recommendedName>
        <fullName evidence="3">PPM-type phosphatase domain-containing protein</fullName>
    </recommendedName>
</protein>
<proteinExistence type="predicted"/>
<dbReference type="InterPro" id="IPR036457">
    <property type="entry name" value="PPM-type-like_dom_sf"/>
</dbReference>
<organism evidence="1 2">
    <name type="scientific">Parafrankia soli</name>
    <dbReference type="NCBI Taxonomy" id="2599596"/>
    <lineage>
        <taxon>Bacteria</taxon>
        <taxon>Bacillati</taxon>
        <taxon>Actinomycetota</taxon>
        <taxon>Actinomycetes</taxon>
        <taxon>Frankiales</taxon>
        <taxon>Frankiaceae</taxon>
        <taxon>Parafrankia</taxon>
    </lineage>
</organism>
<dbReference type="EMBL" id="MAXA01000014">
    <property type="protein sequence ID" value="OHV45115.1"/>
    <property type="molecule type" value="Genomic_DNA"/>
</dbReference>
<reference evidence="2" key="1">
    <citation type="submission" date="2016-07" db="EMBL/GenBank/DDBJ databases">
        <title>Frankia sp. NRRL B-16219 Genome sequencing.</title>
        <authorList>
            <person name="Ghodhbane-Gtari F."/>
            <person name="Swanson E."/>
            <person name="Gueddou A."/>
            <person name="Louati M."/>
            <person name="Nouioui I."/>
            <person name="Hezbri K."/>
            <person name="Abebe-Akele F."/>
            <person name="Simpson S."/>
            <person name="Morris K."/>
            <person name="Thomas K."/>
            <person name="Gtari M."/>
            <person name="Tisa L.S."/>
        </authorList>
    </citation>
    <scope>NUCLEOTIDE SEQUENCE [LARGE SCALE GENOMIC DNA]</scope>
    <source>
        <strain evidence="2">NRRL B-16219</strain>
    </source>
</reference>
<dbReference type="AlphaFoldDB" id="A0A1S1RI92"/>
<dbReference type="SUPFAM" id="SSF81606">
    <property type="entry name" value="PP2C-like"/>
    <property type="match status" value="1"/>
</dbReference>
<dbReference type="RefSeq" id="WP_071059803.1">
    <property type="nucleotide sequence ID" value="NZ_MAXA01000014.1"/>
</dbReference>
<evidence type="ECO:0008006" key="3">
    <source>
        <dbReference type="Google" id="ProtNLM"/>
    </source>
</evidence>
<evidence type="ECO:0000313" key="1">
    <source>
        <dbReference type="EMBL" id="OHV45115.1"/>
    </source>
</evidence>